<dbReference type="EMBL" id="FQVK01000010">
    <property type="protein sequence ID" value="SHE86531.1"/>
    <property type="molecule type" value="Genomic_DNA"/>
</dbReference>
<dbReference type="Proteomes" id="UP000325134">
    <property type="component" value="Unassembled WGS sequence"/>
</dbReference>
<dbReference type="InterPro" id="IPR015797">
    <property type="entry name" value="NUDIX_hydrolase-like_dom_sf"/>
</dbReference>
<dbReference type="PANTHER" id="PTHR12629">
    <property type="entry name" value="DIPHOSPHOINOSITOL POLYPHOSPHATE PHOSPHOHYDROLASE"/>
    <property type="match status" value="1"/>
</dbReference>
<dbReference type="PANTHER" id="PTHR12629:SF0">
    <property type="entry name" value="DIPHOSPHOINOSITOL-POLYPHOSPHATE DIPHOSPHATASE"/>
    <property type="match status" value="1"/>
</dbReference>
<evidence type="ECO:0000256" key="2">
    <source>
        <dbReference type="ARBA" id="ARBA00022723"/>
    </source>
</evidence>
<evidence type="ECO:0000256" key="3">
    <source>
        <dbReference type="ARBA" id="ARBA00022801"/>
    </source>
</evidence>
<reference evidence="6 7" key="1">
    <citation type="submission" date="2016-11" db="EMBL/GenBank/DDBJ databases">
        <authorList>
            <person name="Varghese N."/>
            <person name="Submissions S."/>
        </authorList>
    </citation>
    <scope>NUCLEOTIDE SEQUENCE [LARGE SCALE GENOMIC DNA]</scope>
    <source>
        <strain evidence="6 7">DSM 29341</strain>
    </source>
</reference>
<dbReference type="Gene3D" id="3.90.79.10">
    <property type="entry name" value="Nucleoside Triphosphate Pyrophosphohydrolase"/>
    <property type="match status" value="1"/>
</dbReference>
<keyword evidence="7" id="KW-1185">Reference proteome</keyword>
<dbReference type="AlphaFoldDB" id="A0A1M4WZ39"/>
<dbReference type="InterPro" id="IPR000086">
    <property type="entry name" value="NUDIX_hydrolase_dom"/>
</dbReference>
<dbReference type="SUPFAM" id="SSF55811">
    <property type="entry name" value="Nudix"/>
    <property type="match status" value="1"/>
</dbReference>
<comment type="cofactor">
    <cofactor evidence="1">
        <name>Mg(2+)</name>
        <dbReference type="ChEBI" id="CHEBI:18420"/>
    </cofactor>
</comment>
<dbReference type="GO" id="GO:0046872">
    <property type="term" value="F:metal ion binding"/>
    <property type="evidence" value="ECO:0007669"/>
    <property type="project" value="UniProtKB-KW"/>
</dbReference>
<gene>
    <name evidence="6" type="ORF">SAMN05444279_11042</name>
</gene>
<name>A0A1M4WZ39_9RHOB</name>
<evidence type="ECO:0000256" key="4">
    <source>
        <dbReference type="ARBA" id="ARBA00022842"/>
    </source>
</evidence>
<dbReference type="OrthoDB" id="7066910at2"/>
<dbReference type="GO" id="GO:0005737">
    <property type="term" value="C:cytoplasm"/>
    <property type="evidence" value="ECO:0007669"/>
    <property type="project" value="TreeGrafter"/>
</dbReference>
<dbReference type="InterPro" id="IPR047198">
    <property type="entry name" value="DDP-like_NUDIX"/>
</dbReference>
<protein>
    <submittedName>
        <fullName evidence="6">8-oxo-dGTP pyrophosphatase MutT, NUDIX family</fullName>
    </submittedName>
</protein>
<evidence type="ECO:0000259" key="5">
    <source>
        <dbReference type="PROSITE" id="PS51462"/>
    </source>
</evidence>
<keyword evidence="3" id="KW-0378">Hydrolase</keyword>
<evidence type="ECO:0000313" key="7">
    <source>
        <dbReference type="Proteomes" id="UP000325134"/>
    </source>
</evidence>
<sequence>MLNVKDARLSSDGAFASQQLPVMRQVAALCHRQTQAGVEVLLISTRGSGRWIIPKGWVITGLSDADSAAREAWEEAGVTGHCDTRRIGSFAHAKHHKRLGRVMCLVDVFPLRVTEVAESFPEAGQRRRVWLKPDEAADRVFAQDLSALIRGFSTVADRVVARKA</sequence>
<accession>A0A1M4WZ39</accession>
<keyword evidence="4" id="KW-0460">Magnesium</keyword>
<keyword evidence="2" id="KW-0479">Metal-binding</keyword>
<dbReference type="PROSITE" id="PS51462">
    <property type="entry name" value="NUDIX"/>
    <property type="match status" value="1"/>
</dbReference>
<dbReference type="CDD" id="cd04666">
    <property type="entry name" value="NUDIX_DIPP2_like_Nudt4"/>
    <property type="match status" value="1"/>
</dbReference>
<evidence type="ECO:0000313" key="6">
    <source>
        <dbReference type="EMBL" id="SHE86531.1"/>
    </source>
</evidence>
<dbReference type="Pfam" id="PF00293">
    <property type="entry name" value="NUDIX"/>
    <property type="match status" value="1"/>
</dbReference>
<organism evidence="6 7">
    <name type="scientific">Ruegeria intermedia</name>
    <dbReference type="NCBI Taxonomy" id="996115"/>
    <lineage>
        <taxon>Bacteria</taxon>
        <taxon>Pseudomonadati</taxon>
        <taxon>Pseudomonadota</taxon>
        <taxon>Alphaproteobacteria</taxon>
        <taxon>Rhodobacterales</taxon>
        <taxon>Roseobacteraceae</taxon>
        <taxon>Ruegeria</taxon>
    </lineage>
</organism>
<evidence type="ECO:0000256" key="1">
    <source>
        <dbReference type="ARBA" id="ARBA00001946"/>
    </source>
</evidence>
<feature type="domain" description="Nudix hydrolase" evidence="5">
    <location>
        <begin position="23"/>
        <end position="153"/>
    </location>
</feature>
<dbReference type="GO" id="GO:0016462">
    <property type="term" value="F:pyrophosphatase activity"/>
    <property type="evidence" value="ECO:0007669"/>
    <property type="project" value="InterPro"/>
</dbReference>
<proteinExistence type="predicted"/>